<protein>
    <submittedName>
        <fullName evidence="2">Uncharacterized protein</fullName>
    </submittedName>
</protein>
<evidence type="ECO:0000256" key="1">
    <source>
        <dbReference type="SAM" id="MobiDB-lite"/>
    </source>
</evidence>
<feature type="compositionally biased region" description="Pro residues" evidence="1">
    <location>
        <begin position="48"/>
        <end position="87"/>
    </location>
</feature>
<dbReference type="Proteomes" id="UP000070544">
    <property type="component" value="Unassembled WGS sequence"/>
</dbReference>
<proteinExistence type="predicted"/>
<dbReference type="AlphaFoldDB" id="A0A139AHA9"/>
<keyword evidence="3" id="KW-1185">Reference proteome</keyword>
<feature type="compositionally biased region" description="Low complexity" evidence="1">
    <location>
        <begin position="19"/>
        <end position="43"/>
    </location>
</feature>
<evidence type="ECO:0000313" key="2">
    <source>
        <dbReference type="EMBL" id="KXS16140.1"/>
    </source>
</evidence>
<feature type="region of interest" description="Disordered" evidence="1">
    <location>
        <begin position="1"/>
        <end position="95"/>
    </location>
</feature>
<organism evidence="2 3">
    <name type="scientific">Gonapodya prolifera (strain JEL478)</name>
    <name type="common">Monoblepharis prolifera</name>
    <dbReference type="NCBI Taxonomy" id="1344416"/>
    <lineage>
        <taxon>Eukaryota</taxon>
        <taxon>Fungi</taxon>
        <taxon>Fungi incertae sedis</taxon>
        <taxon>Chytridiomycota</taxon>
        <taxon>Chytridiomycota incertae sedis</taxon>
        <taxon>Monoblepharidomycetes</taxon>
        <taxon>Monoblepharidales</taxon>
        <taxon>Gonapodyaceae</taxon>
        <taxon>Gonapodya</taxon>
    </lineage>
</organism>
<reference evidence="2 3" key="1">
    <citation type="journal article" date="2015" name="Genome Biol. Evol.">
        <title>Phylogenomic analyses indicate that early fungi evolved digesting cell walls of algal ancestors of land plants.</title>
        <authorList>
            <person name="Chang Y."/>
            <person name="Wang S."/>
            <person name="Sekimoto S."/>
            <person name="Aerts A.L."/>
            <person name="Choi C."/>
            <person name="Clum A."/>
            <person name="LaButti K.M."/>
            <person name="Lindquist E.A."/>
            <person name="Yee Ngan C."/>
            <person name="Ohm R.A."/>
            <person name="Salamov A.A."/>
            <person name="Grigoriev I.V."/>
            <person name="Spatafora J.W."/>
            <person name="Berbee M.L."/>
        </authorList>
    </citation>
    <scope>NUCLEOTIDE SEQUENCE [LARGE SCALE GENOMIC DNA]</scope>
    <source>
        <strain evidence="2 3">JEL478</strain>
    </source>
</reference>
<name>A0A139AHA9_GONPJ</name>
<gene>
    <name evidence="2" type="ORF">M427DRAFT_56028</name>
</gene>
<accession>A0A139AHA9</accession>
<dbReference type="EMBL" id="KQ965756">
    <property type="protein sequence ID" value="KXS16140.1"/>
    <property type="molecule type" value="Genomic_DNA"/>
</dbReference>
<sequence length="95" mass="9596">MASRDGMQAAMVLEGGDSGAAKSFSLRSSSKPSASVAAPPHGQDPGGPHGPPPIPIPIPPRPPPNPGPPIPTIGTPPLPRSPDPPLPRGAWCHAW</sequence>
<evidence type="ECO:0000313" key="3">
    <source>
        <dbReference type="Proteomes" id="UP000070544"/>
    </source>
</evidence>